<dbReference type="AlphaFoldDB" id="A0A1D9LDQ9"/>
<dbReference type="Gene3D" id="1.10.3600.10">
    <property type="entry name" value="Putative bacterial toxin ydaT"/>
    <property type="match status" value="1"/>
</dbReference>
<organism evidence="1 2">
    <name type="scientific">Chromobacterium vaccinii</name>
    <dbReference type="NCBI Taxonomy" id="1108595"/>
    <lineage>
        <taxon>Bacteria</taxon>
        <taxon>Pseudomonadati</taxon>
        <taxon>Pseudomonadota</taxon>
        <taxon>Betaproteobacteria</taxon>
        <taxon>Neisseriales</taxon>
        <taxon>Chromobacteriaceae</taxon>
        <taxon>Chromobacterium</taxon>
    </lineage>
</organism>
<reference evidence="1 2" key="1">
    <citation type="submission" date="2016-10" db="EMBL/GenBank/DDBJ databases">
        <title>Chromobacterium muskegensis sp. nov., an insecticidal bacterium isolated from Sphagnum bogs.</title>
        <authorList>
            <person name="Sparks M.E."/>
            <person name="Blackburn M.B."/>
            <person name="Gundersen-Rindal D.E."/>
            <person name="Mitchell A."/>
            <person name="Farrar R."/>
            <person name="Kuhar D."/>
        </authorList>
    </citation>
    <scope>NUCLEOTIDE SEQUENCE [LARGE SCALE GENOMIC DNA]</scope>
    <source>
        <strain evidence="1 2">21-1</strain>
    </source>
</reference>
<protein>
    <recommendedName>
        <fullName evidence="3">Bacterial toxin YdaT domain-containing protein</fullName>
    </recommendedName>
</protein>
<dbReference type="Proteomes" id="UP000178776">
    <property type="component" value="Chromosome"/>
</dbReference>
<dbReference type="KEGG" id="cvc:BKX93_04930"/>
<name>A0A1D9LDQ9_9NEIS</name>
<gene>
    <name evidence="1" type="ORF">BKX93_04930</name>
</gene>
<dbReference type="InterPro" id="IPR037042">
    <property type="entry name" value="YdaT-like_sf"/>
</dbReference>
<dbReference type="EMBL" id="CP017707">
    <property type="protein sequence ID" value="AOZ49403.1"/>
    <property type="molecule type" value="Genomic_DNA"/>
</dbReference>
<evidence type="ECO:0000313" key="1">
    <source>
        <dbReference type="EMBL" id="AOZ49403.1"/>
    </source>
</evidence>
<dbReference type="GeneID" id="68840551"/>
<proteinExistence type="predicted"/>
<sequence length="192" mass="21491">MNCMRHSSHKTPIGVIRDYVDLWRKQEGLSRQAAAARMVETYLVMGFERVWPIDFMVEGDTYQVLKGNSDRIWRWLDDQMKEKNLLNCNAMPIVLMTLPLSIRLQCLTELLAPLGMVPAQLLMHEPAGSHATLMMVATKETGLGLSAFAALAEDMTREQLTRARAGLSESISANAELLRFVDCALAQPAEGR</sequence>
<accession>A0A1D9LDQ9</accession>
<evidence type="ECO:0000313" key="2">
    <source>
        <dbReference type="Proteomes" id="UP000178776"/>
    </source>
</evidence>
<dbReference type="RefSeq" id="WP_070978980.1">
    <property type="nucleotide sequence ID" value="NZ_CP017707.1"/>
</dbReference>
<evidence type="ECO:0008006" key="3">
    <source>
        <dbReference type="Google" id="ProtNLM"/>
    </source>
</evidence>